<reference evidence="6 7" key="1">
    <citation type="submission" date="2018-06" db="EMBL/GenBank/DDBJ databases">
        <authorList>
            <consortium name="Pathogen Informatics"/>
            <person name="Doyle S."/>
        </authorList>
    </citation>
    <scope>NUCLEOTIDE SEQUENCE [LARGE SCALE GENOMIC DNA]</scope>
    <source>
        <strain evidence="6 7">NCTC10684</strain>
    </source>
</reference>
<evidence type="ECO:0000256" key="1">
    <source>
        <dbReference type="ARBA" id="ARBA00022553"/>
    </source>
</evidence>
<gene>
    <name evidence="6" type="ORF">NCTC10684_04555</name>
</gene>
<dbReference type="GO" id="GO:0000160">
    <property type="term" value="P:phosphorelay signal transduction system"/>
    <property type="evidence" value="ECO:0007669"/>
    <property type="project" value="InterPro"/>
</dbReference>
<dbReference type="InterPro" id="IPR011006">
    <property type="entry name" value="CheY-like_superfamily"/>
</dbReference>
<dbReference type="Proteomes" id="UP000254701">
    <property type="component" value="Unassembled WGS sequence"/>
</dbReference>
<dbReference type="EMBL" id="UFSM01000001">
    <property type="protein sequence ID" value="SUU91292.1"/>
    <property type="molecule type" value="Genomic_DNA"/>
</dbReference>
<evidence type="ECO:0000259" key="5">
    <source>
        <dbReference type="PROSITE" id="PS50110"/>
    </source>
</evidence>
<dbReference type="InterPro" id="IPR001789">
    <property type="entry name" value="Sig_transdc_resp-reg_receiver"/>
</dbReference>
<keyword evidence="2" id="KW-0805">Transcription regulation</keyword>
<feature type="modified residue" description="4-aspartylphosphate" evidence="4">
    <location>
        <position position="57"/>
    </location>
</feature>
<protein>
    <submittedName>
        <fullName evidence="6">Blue-light-activated protein</fullName>
    </submittedName>
</protein>
<evidence type="ECO:0000313" key="6">
    <source>
        <dbReference type="EMBL" id="SUU91292.1"/>
    </source>
</evidence>
<dbReference type="RefSeq" id="WP_115733188.1">
    <property type="nucleotide sequence ID" value="NZ_BAAAVY010000037.1"/>
</dbReference>
<keyword evidence="1 4" id="KW-0597">Phosphoprotein</keyword>
<dbReference type="SMART" id="SM00448">
    <property type="entry name" value="REC"/>
    <property type="match status" value="1"/>
</dbReference>
<evidence type="ECO:0000256" key="4">
    <source>
        <dbReference type="PROSITE-ProRule" id="PRU00169"/>
    </source>
</evidence>
<dbReference type="Gene3D" id="3.40.50.2300">
    <property type="match status" value="1"/>
</dbReference>
<dbReference type="OrthoDB" id="9784719at2"/>
<evidence type="ECO:0000256" key="3">
    <source>
        <dbReference type="ARBA" id="ARBA00023163"/>
    </source>
</evidence>
<accession>A0A380WSE7</accession>
<organism evidence="6 7">
    <name type="scientific">Aminobacter aminovorans</name>
    <name type="common">Chelatobacter heintzii</name>
    <dbReference type="NCBI Taxonomy" id="83263"/>
    <lineage>
        <taxon>Bacteria</taxon>
        <taxon>Pseudomonadati</taxon>
        <taxon>Pseudomonadota</taxon>
        <taxon>Alphaproteobacteria</taxon>
        <taxon>Hyphomicrobiales</taxon>
        <taxon>Phyllobacteriaceae</taxon>
        <taxon>Aminobacter</taxon>
    </lineage>
</organism>
<dbReference type="SUPFAM" id="SSF52172">
    <property type="entry name" value="CheY-like"/>
    <property type="match status" value="1"/>
</dbReference>
<name>A0A380WSE7_AMIAI</name>
<dbReference type="PROSITE" id="PS50110">
    <property type="entry name" value="RESPONSE_REGULATORY"/>
    <property type="match status" value="1"/>
</dbReference>
<dbReference type="Pfam" id="PF00072">
    <property type="entry name" value="Response_reg"/>
    <property type="match status" value="1"/>
</dbReference>
<dbReference type="PANTHER" id="PTHR44591:SF3">
    <property type="entry name" value="RESPONSE REGULATORY DOMAIN-CONTAINING PROTEIN"/>
    <property type="match status" value="1"/>
</dbReference>
<feature type="domain" description="Response regulatory" evidence="5">
    <location>
        <begin position="7"/>
        <end position="120"/>
    </location>
</feature>
<keyword evidence="3" id="KW-0804">Transcription</keyword>
<proteinExistence type="predicted"/>
<dbReference type="AlphaFoldDB" id="A0A380WSE7"/>
<dbReference type="InterPro" id="IPR050595">
    <property type="entry name" value="Bact_response_regulator"/>
</dbReference>
<evidence type="ECO:0000313" key="7">
    <source>
        <dbReference type="Proteomes" id="UP000254701"/>
    </source>
</evidence>
<dbReference type="PANTHER" id="PTHR44591">
    <property type="entry name" value="STRESS RESPONSE REGULATOR PROTEIN 1"/>
    <property type="match status" value="1"/>
</dbReference>
<sequence>MNNGIAVVLVVEDSPIIRMGAVDLVLSAGYQALEARDADEAIRILESRSDIDLVFTDVQMPGTMDGIKLSHYIRERWPPVKLIVASGATILEESNLPVGSRFFSKPYDDHTIKDAMARLLSGENSSGPPEEPFR</sequence>
<evidence type="ECO:0000256" key="2">
    <source>
        <dbReference type="ARBA" id="ARBA00023015"/>
    </source>
</evidence>